<accession>A0A8B8AKY6</accession>
<dbReference type="Proteomes" id="UP000694844">
    <property type="component" value="Chromosome 7"/>
</dbReference>
<dbReference type="PANTHER" id="PTHR28653">
    <property type="match status" value="1"/>
</dbReference>
<keyword evidence="1" id="KW-1185">Reference proteome</keyword>
<dbReference type="GeneID" id="111103091"/>
<name>A0A8B8AKY6_CRAVI</name>
<dbReference type="PANTHER" id="PTHR28653:SF1">
    <property type="entry name" value="ATPASE SWSAP1"/>
    <property type="match status" value="1"/>
</dbReference>
<dbReference type="GO" id="GO:0003697">
    <property type="term" value="F:single-stranded DNA binding"/>
    <property type="evidence" value="ECO:0007669"/>
    <property type="project" value="TreeGrafter"/>
</dbReference>
<dbReference type="GO" id="GO:0097196">
    <property type="term" value="C:Shu complex"/>
    <property type="evidence" value="ECO:0007669"/>
    <property type="project" value="TreeGrafter"/>
</dbReference>
<evidence type="ECO:0000313" key="2">
    <source>
        <dbReference type="RefSeq" id="XP_022291816.1"/>
    </source>
</evidence>
<dbReference type="GO" id="GO:0000724">
    <property type="term" value="P:double-strand break repair via homologous recombination"/>
    <property type="evidence" value="ECO:0007669"/>
    <property type="project" value="TreeGrafter"/>
</dbReference>
<dbReference type="OrthoDB" id="67296at2759"/>
<sequence length="158" mass="17793">MPSSDSRVLNYISFLYLDTVEDVMDFCASVHNREDKVGRPNLIIVDDIGSYIEQLQGPCQDHKVAKLCALLCDAVHCLNNKQGGSCSLLLSCLRPSQRFTSVYWKMGMQVMDIQENPPGEFALSTVQDDSTLEVEFNLRRGVLFLKRFRVTVKGKKGV</sequence>
<reference evidence="2" key="1">
    <citation type="submission" date="2025-08" db="UniProtKB">
        <authorList>
            <consortium name="RefSeq"/>
        </authorList>
    </citation>
    <scope>IDENTIFICATION</scope>
    <source>
        <tissue evidence="2">Whole sample</tissue>
    </source>
</reference>
<dbReference type="RefSeq" id="XP_022291816.1">
    <property type="nucleotide sequence ID" value="XM_022436108.1"/>
</dbReference>
<evidence type="ECO:0000313" key="1">
    <source>
        <dbReference type="Proteomes" id="UP000694844"/>
    </source>
</evidence>
<dbReference type="AlphaFoldDB" id="A0A8B8AKY6"/>
<proteinExistence type="predicted"/>
<organism evidence="1 2">
    <name type="scientific">Crassostrea virginica</name>
    <name type="common">Eastern oyster</name>
    <dbReference type="NCBI Taxonomy" id="6565"/>
    <lineage>
        <taxon>Eukaryota</taxon>
        <taxon>Metazoa</taxon>
        <taxon>Spiralia</taxon>
        <taxon>Lophotrochozoa</taxon>
        <taxon>Mollusca</taxon>
        <taxon>Bivalvia</taxon>
        <taxon>Autobranchia</taxon>
        <taxon>Pteriomorphia</taxon>
        <taxon>Ostreida</taxon>
        <taxon>Ostreoidea</taxon>
        <taxon>Ostreidae</taxon>
        <taxon>Crassostrea</taxon>
    </lineage>
</organism>
<gene>
    <name evidence="2" type="primary">LOC111103091</name>
</gene>
<protein>
    <submittedName>
        <fullName evidence="2">Uncharacterized protein LOC111103091 isoform X2</fullName>
    </submittedName>
</protein>